<evidence type="ECO:0000313" key="3">
    <source>
        <dbReference type="Proteomes" id="UP001596157"/>
    </source>
</evidence>
<name>A0ABW0EV10_9PSEU</name>
<dbReference type="Gene3D" id="3.30.1330.230">
    <property type="match status" value="1"/>
</dbReference>
<dbReference type="Proteomes" id="UP001596157">
    <property type="component" value="Unassembled WGS sequence"/>
</dbReference>
<dbReference type="Pfam" id="PF02624">
    <property type="entry name" value="YcaO"/>
    <property type="match status" value="1"/>
</dbReference>
<dbReference type="InterPro" id="IPR003776">
    <property type="entry name" value="YcaO-like_dom"/>
</dbReference>
<evidence type="ECO:0000259" key="1">
    <source>
        <dbReference type="PROSITE" id="PS51664"/>
    </source>
</evidence>
<gene>
    <name evidence="2" type="ORF">ACFPM7_23750</name>
</gene>
<accession>A0ABW0EV10</accession>
<dbReference type="PANTHER" id="PTHR37809">
    <property type="entry name" value="RIBOSOMAL PROTEIN S12 METHYLTHIOTRANSFERASE ACCESSORY FACTOR YCAO"/>
    <property type="match status" value="1"/>
</dbReference>
<protein>
    <submittedName>
        <fullName evidence="2">TOMM leader peptide-binding protein</fullName>
    </submittedName>
</protein>
<dbReference type="Gene3D" id="3.30.160.660">
    <property type="match status" value="1"/>
</dbReference>
<reference evidence="3" key="1">
    <citation type="journal article" date="2019" name="Int. J. Syst. Evol. Microbiol.">
        <title>The Global Catalogue of Microorganisms (GCM) 10K type strain sequencing project: providing services to taxonomists for standard genome sequencing and annotation.</title>
        <authorList>
            <consortium name="The Broad Institute Genomics Platform"/>
            <consortium name="The Broad Institute Genome Sequencing Center for Infectious Disease"/>
            <person name="Wu L."/>
            <person name="Ma J."/>
        </authorList>
    </citation>
    <scope>NUCLEOTIDE SEQUENCE [LARGE SCALE GENOMIC DNA]</scope>
    <source>
        <strain evidence="3">CCUG 59778</strain>
    </source>
</reference>
<dbReference type="NCBIfam" id="TIGR03604">
    <property type="entry name" value="TOMM_cyclo_SagD"/>
    <property type="match status" value="1"/>
</dbReference>
<sequence length="617" mass="65032">MVDVRGSGRLAEALRAELDGEAEVVVAAFDSGPGARLSGIRAVTDGRPLLVVRAEWSRVAFGPFEREGRPGCTECAARRARRSDPGGAALAGMASREPTPGLAGPVAHLIGELVASDVTRLADGAARADGAVVTVGVADLDVVVHPLVADPLCPVCADLPEDTAERAAVHLSPTPKRSAARYRGRDFAPGELERVYVDARFGVVRRVDRSSSAALALATAPLGLPDEKRVENGFGRSLDYDSAATTAVLEALERSGGMRPAGKRTAVTAAYTEVADHAVDVRTLGEHDPVERVSPGFPYPTFDPDRPLRWVWGHSFGTGSPVLVPEALAYYGVGHGPLYEISNGCALGGSLAEAIVHGVLEVVERDCFLMAFHAGLALPEVDPAGERDVAMLAERLAHTSGFRVRLFDATTENRVPAVWAVAENPRADGRAATVSAAGAHLRPASAAVAALCELGPILDATNRRLPREADHAARLVADDANVRIMSDHALLHAHPAARPRLDFLLAPRGGPVGFTEAFCLPEEVIGGLDLAEDLLSLVRRLAEHGVDVVVVDQTTPEHALAGLRCVKVLAPGMLPMTFGHRFRRLTGLPRLRAVPAALGYRGAGAAEVFTTSPHPFP</sequence>
<dbReference type="PANTHER" id="PTHR37809:SF1">
    <property type="entry name" value="RIBOSOMAL PROTEIN S12 METHYLTHIOTRANSFERASE ACCESSORY FACTOR YCAO"/>
    <property type="match status" value="1"/>
</dbReference>
<dbReference type="RefSeq" id="WP_378249953.1">
    <property type="nucleotide sequence ID" value="NZ_JBHSKF010000014.1"/>
</dbReference>
<organism evidence="2 3">
    <name type="scientific">Actinokineospora guangxiensis</name>
    <dbReference type="NCBI Taxonomy" id="1490288"/>
    <lineage>
        <taxon>Bacteria</taxon>
        <taxon>Bacillati</taxon>
        <taxon>Actinomycetota</taxon>
        <taxon>Actinomycetes</taxon>
        <taxon>Pseudonocardiales</taxon>
        <taxon>Pseudonocardiaceae</taxon>
        <taxon>Actinokineospora</taxon>
    </lineage>
</organism>
<dbReference type="EMBL" id="JBHSKF010000014">
    <property type="protein sequence ID" value="MFC5290080.1"/>
    <property type="molecule type" value="Genomic_DNA"/>
</dbReference>
<feature type="domain" description="YcaO" evidence="1">
    <location>
        <begin position="233"/>
        <end position="617"/>
    </location>
</feature>
<evidence type="ECO:0000313" key="2">
    <source>
        <dbReference type="EMBL" id="MFC5290080.1"/>
    </source>
</evidence>
<comment type="caution">
    <text evidence="2">The sequence shown here is derived from an EMBL/GenBank/DDBJ whole genome shotgun (WGS) entry which is preliminary data.</text>
</comment>
<dbReference type="InterPro" id="IPR022291">
    <property type="entry name" value="Bacteriocin_synth_cyclodeHase"/>
</dbReference>
<dbReference type="Gene3D" id="3.40.50.720">
    <property type="entry name" value="NAD(P)-binding Rossmann-like Domain"/>
    <property type="match status" value="1"/>
</dbReference>
<dbReference type="PROSITE" id="PS51664">
    <property type="entry name" value="YCAO"/>
    <property type="match status" value="1"/>
</dbReference>
<dbReference type="NCBIfam" id="TIGR03882">
    <property type="entry name" value="cyclo_dehyd_2"/>
    <property type="match status" value="1"/>
</dbReference>
<dbReference type="InterPro" id="IPR027624">
    <property type="entry name" value="TOMM_cyclo_SagD"/>
</dbReference>
<keyword evidence="3" id="KW-1185">Reference proteome</keyword>
<dbReference type="Gene3D" id="3.30.40.250">
    <property type="match status" value="1"/>
</dbReference>
<proteinExistence type="predicted"/>